<name>A0A1Y1LKE4_PHOPY</name>
<accession>A0A1Y1LKE4</accession>
<evidence type="ECO:0000313" key="1">
    <source>
        <dbReference type="EMBL" id="JAV72810.1"/>
    </source>
</evidence>
<dbReference type="AlphaFoldDB" id="A0A1Y1LKE4"/>
<evidence type="ECO:0008006" key="2">
    <source>
        <dbReference type="Google" id="ProtNLM"/>
    </source>
</evidence>
<dbReference type="Gene3D" id="3.40.50.300">
    <property type="entry name" value="P-loop containing nucleotide triphosphate hydrolases"/>
    <property type="match status" value="1"/>
</dbReference>
<protein>
    <recommendedName>
        <fullName evidence="2">ATP-dependent DNA helicase</fullName>
    </recommendedName>
</protein>
<reference evidence="1" key="1">
    <citation type="journal article" date="2016" name="Sci. Rep.">
        <title>Molecular characterization of firefly nuptial gifts: a multi-omics approach sheds light on postcopulatory sexual selection.</title>
        <authorList>
            <person name="Al-Wathiqui N."/>
            <person name="Fallon T.R."/>
            <person name="South A."/>
            <person name="Weng J.K."/>
            <person name="Lewis S.M."/>
        </authorList>
    </citation>
    <scope>NUCLEOTIDE SEQUENCE</scope>
</reference>
<dbReference type="EMBL" id="GEZM01056166">
    <property type="protein sequence ID" value="JAV72810.1"/>
    <property type="molecule type" value="Transcribed_RNA"/>
</dbReference>
<sequence length="132" mass="14180">MRSGRIRRQMNRSNCCKLQATVSSHIRTKETAQLGGVGEERFDNAEPNLCKEQQDVVDLIASGRNIFFTGSAGCGKSTVLKAAVMRLQAMGLIVHVLAPTGRAATSGQRCVNVVLHGVDARSPQASDREADV</sequence>
<dbReference type="Pfam" id="PF13604">
    <property type="entry name" value="AAA_30"/>
    <property type="match status" value="1"/>
</dbReference>
<dbReference type="InterPro" id="IPR027417">
    <property type="entry name" value="P-loop_NTPase"/>
</dbReference>
<organism evidence="1">
    <name type="scientific">Photinus pyralis</name>
    <name type="common">Common eastern firefly</name>
    <name type="synonym">Lampyris pyralis</name>
    <dbReference type="NCBI Taxonomy" id="7054"/>
    <lineage>
        <taxon>Eukaryota</taxon>
        <taxon>Metazoa</taxon>
        <taxon>Ecdysozoa</taxon>
        <taxon>Arthropoda</taxon>
        <taxon>Hexapoda</taxon>
        <taxon>Insecta</taxon>
        <taxon>Pterygota</taxon>
        <taxon>Neoptera</taxon>
        <taxon>Endopterygota</taxon>
        <taxon>Coleoptera</taxon>
        <taxon>Polyphaga</taxon>
        <taxon>Elateriformia</taxon>
        <taxon>Elateroidea</taxon>
        <taxon>Lampyridae</taxon>
        <taxon>Lampyrinae</taxon>
        <taxon>Photinus</taxon>
    </lineage>
</organism>
<dbReference type="SUPFAM" id="SSF52540">
    <property type="entry name" value="P-loop containing nucleoside triphosphate hydrolases"/>
    <property type="match status" value="1"/>
</dbReference>
<proteinExistence type="predicted"/>